<proteinExistence type="inferred from homology"/>
<evidence type="ECO:0000259" key="4">
    <source>
        <dbReference type="Pfam" id="PF00135"/>
    </source>
</evidence>
<dbReference type="OMA" id="HTRFGYE"/>
<dbReference type="OrthoDB" id="19653at2759"/>
<evidence type="ECO:0000256" key="1">
    <source>
        <dbReference type="ARBA" id="ARBA00005964"/>
    </source>
</evidence>
<dbReference type="InterPro" id="IPR051093">
    <property type="entry name" value="Neuroligin/BSAL"/>
</dbReference>
<evidence type="ECO:0000313" key="5">
    <source>
        <dbReference type="EMBL" id="VDK70780.1"/>
    </source>
</evidence>
<dbReference type="PROSITE" id="PS00941">
    <property type="entry name" value="CARBOXYLESTERASE_B_2"/>
    <property type="match status" value="1"/>
</dbReference>
<comment type="similarity">
    <text evidence="1">Belongs to the type-B carboxylesterase/lipase family.</text>
</comment>
<feature type="domain" description="Carboxylesterase type B" evidence="4">
    <location>
        <begin position="36"/>
        <end position="518"/>
    </location>
</feature>
<dbReference type="Proteomes" id="UP000277928">
    <property type="component" value="Unassembled WGS sequence"/>
</dbReference>
<dbReference type="InterPro" id="IPR002018">
    <property type="entry name" value="CarbesteraseB"/>
</dbReference>
<dbReference type="AlphaFoldDB" id="A0A3P6SSA4"/>
<evidence type="ECO:0000313" key="6">
    <source>
        <dbReference type="Proteomes" id="UP000277928"/>
    </source>
</evidence>
<dbReference type="EMBL" id="UYRX01000040">
    <property type="protein sequence ID" value="VDK70780.1"/>
    <property type="molecule type" value="Genomic_DNA"/>
</dbReference>
<sequence length="590" mass="66416">MQVRIGCYCAVWFFGVLQHLRNACNGAIRQTHPIELTIDSGSIRGEYLTIGANDFAVFKGIPYAAPPMPEPPAKWRGVMNATQYSAMCAQKPRTRQTDPINIYRIHISEDCLYLNVFAPPQFTADAHPVIVYIHGGDFQSGSGSDLSQEAILTNFVSRKIVFITINYRLGPFGFISTGDGVIPGNNGLWDQILALKWVKLNAGAFGGDPENVLLMGHGSGAASASLLALSPRAEGLFQRIALLSGTALSPGVVRDTAINATWILDRKLHCRSFNSSELLEIRYDDYQEFVPVVDGIGGVLPESPEMLATYRRKMPMMIGTTKDESSLKILILNEKKVNTRVLTQAAAEEMVENLTLSYSGFTNHRLIMEGCKHEYIWSKINPAMDPSVLNDAVLDMYSHFWYDAPASRLATHYAKGGAPVYLYSLDHISENFDYERAFHGCDEIFLFDVEPRFLVKRRDRNWQLDRRLTEIFAELIINFARTGTPTPESSGFSFNWTAMKVDKLNYLSITDSPEMNIGFRWQGHVFWNQYTRHLDAIDVGNLHRIAQLDKQLSDYQLATWMLLFCALFFFAILVGLACYCTRKEAEDEDL</sequence>
<dbReference type="InterPro" id="IPR019819">
    <property type="entry name" value="Carboxylesterase_B_CS"/>
</dbReference>
<keyword evidence="2" id="KW-0732">Signal</keyword>
<keyword evidence="3" id="KW-0812">Transmembrane</keyword>
<name>A0A3P6SSA4_LITSI</name>
<dbReference type="STRING" id="42156.A0A3P6SSA4"/>
<dbReference type="InterPro" id="IPR029058">
    <property type="entry name" value="AB_hydrolase_fold"/>
</dbReference>
<keyword evidence="3" id="KW-0472">Membrane</keyword>
<reference evidence="5 6" key="1">
    <citation type="submission" date="2018-08" db="EMBL/GenBank/DDBJ databases">
        <authorList>
            <person name="Laetsch R D."/>
            <person name="Stevens L."/>
            <person name="Kumar S."/>
            <person name="Blaxter L. M."/>
        </authorList>
    </citation>
    <scope>NUCLEOTIDE SEQUENCE [LARGE SCALE GENOMIC DNA]</scope>
</reference>
<keyword evidence="3" id="KW-1133">Transmembrane helix</keyword>
<evidence type="ECO:0000256" key="2">
    <source>
        <dbReference type="ARBA" id="ARBA00022729"/>
    </source>
</evidence>
<evidence type="ECO:0000256" key="3">
    <source>
        <dbReference type="SAM" id="Phobius"/>
    </source>
</evidence>
<keyword evidence="6" id="KW-1185">Reference proteome</keyword>
<dbReference type="PANTHER" id="PTHR43903">
    <property type="entry name" value="NEUROLIGIN"/>
    <property type="match status" value="1"/>
</dbReference>
<protein>
    <recommendedName>
        <fullName evidence="4">Carboxylesterase type B domain-containing protein</fullName>
    </recommendedName>
</protein>
<dbReference type="Pfam" id="PF00135">
    <property type="entry name" value="COesterase"/>
    <property type="match status" value="1"/>
</dbReference>
<feature type="transmembrane region" description="Helical" evidence="3">
    <location>
        <begin position="557"/>
        <end position="580"/>
    </location>
</feature>
<dbReference type="SUPFAM" id="SSF53474">
    <property type="entry name" value="alpha/beta-Hydrolases"/>
    <property type="match status" value="1"/>
</dbReference>
<accession>A0A3P6SSA4</accession>
<dbReference type="Gene3D" id="3.40.50.1820">
    <property type="entry name" value="alpha/beta hydrolase"/>
    <property type="match status" value="1"/>
</dbReference>
<gene>
    <name evidence="5" type="ORF">NLS_LOCUS1212</name>
</gene>
<organism evidence="5 6">
    <name type="scientific">Litomosoides sigmodontis</name>
    <name type="common">Filarial nematode worm</name>
    <dbReference type="NCBI Taxonomy" id="42156"/>
    <lineage>
        <taxon>Eukaryota</taxon>
        <taxon>Metazoa</taxon>
        <taxon>Ecdysozoa</taxon>
        <taxon>Nematoda</taxon>
        <taxon>Chromadorea</taxon>
        <taxon>Rhabditida</taxon>
        <taxon>Spirurina</taxon>
        <taxon>Spiruromorpha</taxon>
        <taxon>Filarioidea</taxon>
        <taxon>Onchocercidae</taxon>
        <taxon>Litomosoides</taxon>
    </lineage>
</organism>